<feature type="region of interest" description="Disordered" evidence="1">
    <location>
        <begin position="552"/>
        <end position="575"/>
    </location>
</feature>
<dbReference type="Proteomes" id="UP001231189">
    <property type="component" value="Unassembled WGS sequence"/>
</dbReference>
<feature type="compositionally biased region" description="Polar residues" evidence="1">
    <location>
        <begin position="294"/>
        <end position="311"/>
    </location>
</feature>
<name>A0AAD8REV5_LOLMU</name>
<accession>A0AAD8REV5</accession>
<dbReference type="InterPro" id="IPR033337">
    <property type="entry name" value="TORTIFOLIA1/SINE1-2"/>
</dbReference>
<feature type="compositionally biased region" description="Basic residues" evidence="1">
    <location>
        <begin position="352"/>
        <end position="374"/>
    </location>
</feature>
<feature type="compositionally biased region" description="Basic and acidic residues" evidence="1">
    <location>
        <begin position="609"/>
        <end position="621"/>
    </location>
</feature>
<feature type="domain" description="TORTIFOLIA1/SINE1-2 N-terminal" evidence="2">
    <location>
        <begin position="15"/>
        <end position="284"/>
    </location>
</feature>
<feature type="compositionally biased region" description="Polar residues" evidence="1">
    <location>
        <begin position="323"/>
        <end position="332"/>
    </location>
</feature>
<dbReference type="AlphaFoldDB" id="A0AAD8REV5"/>
<dbReference type="FunFam" id="1.25.10.10:FF:000586">
    <property type="entry name" value="Microtubule-associated protein TORTIFOLIA1"/>
    <property type="match status" value="1"/>
</dbReference>
<proteinExistence type="predicted"/>
<dbReference type="PANTHER" id="PTHR31355:SF29">
    <property type="entry name" value="OS02G0739900 PROTEIN"/>
    <property type="match status" value="1"/>
</dbReference>
<protein>
    <recommendedName>
        <fullName evidence="2">TORTIFOLIA1/SINE1-2 N-terminal domain-containing protein</fullName>
    </recommendedName>
</protein>
<feature type="region of interest" description="Disordered" evidence="1">
    <location>
        <begin position="289"/>
        <end position="376"/>
    </location>
</feature>
<comment type="caution">
    <text evidence="3">The sequence shown here is derived from an EMBL/GenBank/DDBJ whole genome shotgun (WGS) entry which is preliminary data.</text>
</comment>
<feature type="region of interest" description="Disordered" evidence="1">
    <location>
        <begin position="593"/>
        <end position="621"/>
    </location>
</feature>
<dbReference type="Pfam" id="PF24714">
    <property type="entry name" value="TOR1L1_N"/>
    <property type="match status" value="1"/>
</dbReference>
<dbReference type="GO" id="GO:0008017">
    <property type="term" value="F:microtubule binding"/>
    <property type="evidence" value="ECO:0007669"/>
    <property type="project" value="InterPro"/>
</dbReference>
<dbReference type="InterPro" id="IPR011989">
    <property type="entry name" value="ARM-like"/>
</dbReference>
<sequence length="621" mass="66707">MGTAPRAPRGPAEPLKQRVNRCLLRLSDRDTEAMAAAELDAIARSLTADELPAFISAVSETRPTDKTPLRRHSLRLLALLAASHPRDAVAPLVPRVLAAALRRVRDQDSSVRAALVDAARAAAAASASAPAALSPLVDALFHEQDQCAQLAAALATAAAVEASAAPAADLAAYLHRLQPRLLKLLRTNAFKAKPALIALIGASAAAAGAAEATASIPCLRDAIASDDWAARKAAAEALAALASEYKDLLSTHKSSCVAYFEARRFDKVKIVRESMSKMIEAWKEIPDVEEEESSSCTAPPSLSQRRSSLAGSASDGRYPAASLGSNSVQSASRKSRLPTSRSPPPDVSPSVTRRHSPSSIRNKKLSPPSHRKVAQAKSCDYKVDIAIAPDATPIKEVTEEKLLKAGNLRSRLEARRTLFEGSEERVTKSVGAKAGSRVVPYEGGGNLEEISEVEGGLERFQSGHKDEGLSEIRTQLLQIEKQQTGLLDLLQKFMGKSENGMNSLETRVHGLEMALDEISRDLAVSSERMSHAEPRVNTCCIFSPKFWRRRHGGRNSSRFSPSSVPNSSEGSRSSYKWERQKFGVQGGFVTNPLAEPNISSVGTTVVTQEGRRKDLASQKSR</sequence>
<dbReference type="PANTHER" id="PTHR31355">
    <property type="entry name" value="MICROTUBULE-ASSOCIATED PROTEIN TORTIFOLIA1"/>
    <property type="match status" value="1"/>
</dbReference>
<gene>
    <name evidence="3" type="ORF">QYE76_024938</name>
</gene>
<dbReference type="InterPro" id="IPR057600">
    <property type="entry name" value="TORTIFOLIA1/SINE1-2_N"/>
</dbReference>
<feature type="compositionally biased region" description="Low complexity" evidence="1">
    <location>
        <begin position="554"/>
        <end position="574"/>
    </location>
</feature>
<organism evidence="3 4">
    <name type="scientific">Lolium multiflorum</name>
    <name type="common">Italian ryegrass</name>
    <name type="synonym">Lolium perenne subsp. multiflorum</name>
    <dbReference type="NCBI Taxonomy" id="4521"/>
    <lineage>
        <taxon>Eukaryota</taxon>
        <taxon>Viridiplantae</taxon>
        <taxon>Streptophyta</taxon>
        <taxon>Embryophyta</taxon>
        <taxon>Tracheophyta</taxon>
        <taxon>Spermatophyta</taxon>
        <taxon>Magnoliopsida</taxon>
        <taxon>Liliopsida</taxon>
        <taxon>Poales</taxon>
        <taxon>Poaceae</taxon>
        <taxon>BOP clade</taxon>
        <taxon>Pooideae</taxon>
        <taxon>Poodae</taxon>
        <taxon>Poeae</taxon>
        <taxon>Poeae Chloroplast Group 2 (Poeae type)</taxon>
        <taxon>Loliodinae</taxon>
        <taxon>Loliinae</taxon>
        <taxon>Lolium</taxon>
    </lineage>
</organism>
<evidence type="ECO:0000313" key="3">
    <source>
        <dbReference type="EMBL" id="KAK1619421.1"/>
    </source>
</evidence>
<feature type="compositionally biased region" description="Polar residues" evidence="1">
    <location>
        <begin position="597"/>
        <end position="607"/>
    </location>
</feature>
<dbReference type="EMBL" id="JAUUTY010000006">
    <property type="protein sequence ID" value="KAK1619421.1"/>
    <property type="molecule type" value="Genomic_DNA"/>
</dbReference>
<dbReference type="SUPFAM" id="SSF48371">
    <property type="entry name" value="ARM repeat"/>
    <property type="match status" value="1"/>
</dbReference>
<dbReference type="Gene3D" id="1.25.10.10">
    <property type="entry name" value="Leucine-rich Repeat Variant"/>
    <property type="match status" value="1"/>
</dbReference>
<dbReference type="InterPro" id="IPR016024">
    <property type="entry name" value="ARM-type_fold"/>
</dbReference>
<evidence type="ECO:0000313" key="4">
    <source>
        <dbReference type="Proteomes" id="UP001231189"/>
    </source>
</evidence>
<keyword evidence="4" id="KW-1185">Reference proteome</keyword>
<dbReference type="GO" id="GO:0005874">
    <property type="term" value="C:microtubule"/>
    <property type="evidence" value="ECO:0007669"/>
    <property type="project" value="InterPro"/>
</dbReference>
<evidence type="ECO:0000256" key="1">
    <source>
        <dbReference type="SAM" id="MobiDB-lite"/>
    </source>
</evidence>
<evidence type="ECO:0000259" key="2">
    <source>
        <dbReference type="Pfam" id="PF24714"/>
    </source>
</evidence>
<reference evidence="3" key="1">
    <citation type="submission" date="2023-07" db="EMBL/GenBank/DDBJ databases">
        <title>A chromosome-level genome assembly of Lolium multiflorum.</title>
        <authorList>
            <person name="Chen Y."/>
            <person name="Copetti D."/>
            <person name="Kolliker R."/>
            <person name="Studer B."/>
        </authorList>
    </citation>
    <scope>NUCLEOTIDE SEQUENCE</scope>
    <source>
        <strain evidence="3">02402/16</strain>
        <tissue evidence="3">Leaf</tissue>
    </source>
</reference>